<comment type="caution">
    <text evidence="1">The sequence shown here is derived from an EMBL/GenBank/DDBJ whole genome shotgun (WGS) entry which is preliminary data.</text>
</comment>
<proteinExistence type="predicted"/>
<gene>
    <name evidence="1" type="ORF">DAY19_05840</name>
</gene>
<organism evidence="1 2">
    <name type="scientific">Halobacteriovorax vibrionivorans</name>
    <dbReference type="NCBI Taxonomy" id="2152716"/>
    <lineage>
        <taxon>Bacteria</taxon>
        <taxon>Pseudomonadati</taxon>
        <taxon>Bdellovibrionota</taxon>
        <taxon>Bacteriovoracia</taxon>
        <taxon>Bacteriovoracales</taxon>
        <taxon>Halobacteriovoraceae</taxon>
        <taxon>Halobacteriovorax</taxon>
    </lineage>
</organism>
<keyword evidence="2" id="KW-1185">Reference proteome</keyword>
<reference evidence="2" key="1">
    <citation type="journal article" date="2019" name="Int. J. Syst. Evol. Microbiol.">
        <title>Halobacteriovorax valvorus sp. nov., a novel prokaryotic predator isolated from coastal seawater of China.</title>
        <authorList>
            <person name="Chen M.-X."/>
        </authorList>
    </citation>
    <scope>NUCLEOTIDE SEQUENCE [LARGE SCALE GENOMIC DNA]</scope>
    <source>
        <strain evidence="2">BL9</strain>
    </source>
</reference>
<accession>A0ABY0IE15</accession>
<sequence length="132" mass="15525">MDNKIKPIFLIFSIIMTMLFTISSDVKAQETLTPLEDYTRQKLKEQREADEFRRFQTESSIGNGLNKGPHLIYLCSRRHFACVNNDTIRNCAQRPQMSCLIIKKFQNQKQCFSEQYEVMLKSRIDNFCDSVD</sequence>
<evidence type="ECO:0000313" key="1">
    <source>
        <dbReference type="EMBL" id="RZF21201.1"/>
    </source>
</evidence>
<name>A0ABY0IE15_9BACT</name>
<protein>
    <recommendedName>
        <fullName evidence="3">Secreted protein</fullName>
    </recommendedName>
</protein>
<evidence type="ECO:0008006" key="3">
    <source>
        <dbReference type="Google" id="ProtNLM"/>
    </source>
</evidence>
<dbReference type="EMBL" id="QDKL01000002">
    <property type="protein sequence ID" value="RZF21201.1"/>
    <property type="molecule type" value="Genomic_DNA"/>
</dbReference>
<dbReference type="Proteomes" id="UP000443582">
    <property type="component" value="Unassembled WGS sequence"/>
</dbReference>
<dbReference type="RefSeq" id="WP_114706268.1">
    <property type="nucleotide sequence ID" value="NZ_QDKL01000002.1"/>
</dbReference>
<evidence type="ECO:0000313" key="2">
    <source>
        <dbReference type="Proteomes" id="UP000443582"/>
    </source>
</evidence>